<dbReference type="Pfam" id="PF07238">
    <property type="entry name" value="PilZ"/>
    <property type="match status" value="1"/>
</dbReference>
<dbReference type="Proteomes" id="UP000295382">
    <property type="component" value="Unassembled WGS sequence"/>
</dbReference>
<protein>
    <submittedName>
        <fullName evidence="2">PilZ domain-containing protein</fullName>
    </submittedName>
</protein>
<evidence type="ECO:0000313" key="3">
    <source>
        <dbReference type="Proteomes" id="UP000295382"/>
    </source>
</evidence>
<dbReference type="OrthoDB" id="8811313at2"/>
<dbReference type="Gene3D" id="2.40.10.220">
    <property type="entry name" value="predicted glycosyltransferase like domains"/>
    <property type="match status" value="1"/>
</dbReference>
<dbReference type="GO" id="GO:0035438">
    <property type="term" value="F:cyclic-di-GMP binding"/>
    <property type="evidence" value="ECO:0007669"/>
    <property type="project" value="InterPro"/>
</dbReference>
<keyword evidence="3" id="KW-1185">Reference proteome</keyword>
<sequence length="113" mass="11892">MHDVIKKPGAEQRSSLRRPIRCKVKVIGPQGQAINGVSFDLSTGGIGVILDVQLPMGAVCTVMFAPFTNGSVKSVSVTGSVAYCMLNSEGFRTGFQFMNVPAPMSSVITSIIG</sequence>
<feature type="domain" description="PilZ" evidence="1">
    <location>
        <begin position="11"/>
        <end position="109"/>
    </location>
</feature>
<dbReference type="EMBL" id="SLZQ01000007">
    <property type="protein sequence ID" value="TCS36312.1"/>
    <property type="molecule type" value="Genomic_DNA"/>
</dbReference>
<dbReference type="InterPro" id="IPR009875">
    <property type="entry name" value="PilZ_domain"/>
</dbReference>
<dbReference type="AlphaFoldDB" id="A0A4R3HTE1"/>
<gene>
    <name evidence="2" type="ORF">EDC30_107129</name>
</gene>
<dbReference type="SUPFAM" id="SSF141371">
    <property type="entry name" value="PilZ domain-like"/>
    <property type="match status" value="1"/>
</dbReference>
<name>A0A4R3HTE1_PAULE</name>
<evidence type="ECO:0000259" key="1">
    <source>
        <dbReference type="Pfam" id="PF07238"/>
    </source>
</evidence>
<comment type="caution">
    <text evidence="2">The sequence shown here is derived from an EMBL/GenBank/DDBJ whole genome shotgun (WGS) entry which is preliminary data.</text>
</comment>
<reference evidence="2 3" key="1">
    <citation type="submission" date="2019-03" db="EMBL/GenBank/DDBJ databases">
        <title>Genomic Encyclopedia of Type Strains, Phase IV (KMG-IV): sequencing the most valuable type-strain genomes for metagenomic binning, comparative biology and taxonomic classification.</title>
        <authorList>
            <person name="Goeker M."/>
        </authorList>
    </citation>
    <scope>NUCLEOTIDE SEQUENCE [LARGE SCALE GENOMIC DNA]</scope>
    <source>
        <strain evidence="2 3">DSM 7445</strain>
    </source>
</reference>
<dbReference type="RefSeq" id="WP_132259138.1">
    <property type="nucleotide sequence ID" value="NZ_SLZQ01000007.1"/>
</dbReference>
<proteinExistence type="predicted"/>
<evidence type="ECO:0000313" key="2">
    <source>
        <dbReference type="EMBL" id="TCS36312.1"/>
    </source>
</evidence>
<organism evidence="2 3">
    <name type="scientific">Paucimonas lemoignei</name>
    <name type="common">Pseudomonas lemoignei</name>
    <dbReference type="NCBI Taxonomy" id="29443"/>
    <lineage>
        <taxon>Bacteria</taxon>
        <taxon>Pseudomonadati</taxon>
        <taxon>Pseudomonadota</taxon>
        <taxon>Betaproteobacteria</taxon>
        <taxon>Burkholderiales</taxon>
        <taxon>Burkholderiaceae</taxon>
        <taxon>Paucimonas</taxon>
    </lineage>
</organism>
<accession>A0A4R3HTE1</accession>